<dbReference type="PROSITE" id="PS50893">
    <property type="entry name" value="ABC_TRANSPORTER_2"/>
    <property type="match status" value="1"/>
</dbReference>
<comment type="subcellular location">
    <subcellularLocation>
        <location evidence="1">Cell membrane</location>
        <topology evidence="1">Peripheral membrane protein</topology>
    </subcellularLocation>
</comment>
<keyword evidence="11" id="KW-1185">Reference proteome</keyword>
<evidence type="ECO:0000256" key="3">
    <source>
        <dbReference type="ARBA" id="ARBA00022448"/>
    </source>
</evidence>
<gene>
    <name evidence="10" type="primary">glnQ_2</name>
    <name evidence="10" type="ORF">MAMMFC1_02248</name>
</gene>
<evidence type="ECO:0000256" key="2">
    <source>
        <dbReference type="ARBA" id="ARBA00005417"/>
    </source>
</evidence>
<keyword evidence="8" id="KW-0472">Membrane</keyword>
<feature type="domain" description="ABC transporter" evidence="9">
    <location>
        <begin position="2"/>
        <end position="237"/>
    </location>
</feature>
<dbReference type="SMART" id="SM00382">
    <property type="entry name" value="AAA"/>
    <property type="match status" value="1"/>
</dbReference>
<comment type="similarity">
    <text evidence="2">Belongs to the ABC transporter superfamily.</text>
</comment>
<keyword evidence="6 10" id="KW-0067">ATP-binding</keyword>
<proteinExistence type="inferred from homology"/>
<dbReference type="RefSeq" id="WP_126308564.1">
    <property type="nucleotide sequence ID" value="NZ_AP018449.1"/>
</dbReference>
<dbReference type="PANTHER" id="PTHR43166:SF9">
    <property type="entry name" value="GLUTAMATE_ASPARTATE IMPORT ATP-BINDING PROTEIN GLTL"/>
    <property type="match status" value="1"/>
</dbReference>
<dbReference type="PROSITE" id="PS00211">
    <property type="entry name" value="ABC_TRANSPORTER_1"/>
    <property type="match status" value="1"/>
</dbReference>
<dbReference type="InterPro" id="IPR003593">
    <property type="entry name" value="AAA+_ATPase"/>
</dbReference>
<evidence type="ECO:0000256" key="6">
    <source>
        <dbReference type="ARBA" id="ARBA00022840"/>
    </source>
</evidence>
<evidence type="ECO:0000256" key="5">
    <source>
        <dbReference type="ARBA" id="ARBA00022741"/>
    </source>
</evidence>
<keyword evidence="4" id="KW-1003">Cell membrane</keyword>
<dbReference type="InterPro" id="IPR017871">
    <property type="entry name" value="ABC_transporter-like_CS"/>
</dbReference>
<dbReference type="SUPFAM" id="SSF52540">
    <property type="entry name" value="P-loop containing nucleoside triphosphate hydrolases"/>
    <property type="match status" value="1"/>
</dbReference>
<dbReference type="InterPro" id="IPR050086">
    <property type="entry name" value="MetN_ABC_transporter-like"/>
</dbReference>
<dbReference type="GO" id="GO:0005524">
    <property type="term" value="F:ATP binding"/>
    <property type="evidence" value="ECO:0007669"/>
    <property type="project" value="UniProtKB-KW"/>
</dbReference>
<dbReference type="GO" id="GO:0005886">
    <property type="term" value="C:plasma membrane"/>
    <property type="evidence" value="ECO:0007669"/>
    <property type="project" value="UniProtKB-SubCell"/>
</dbReference>
<evidence type="ECO:0000313" key="10">
    <source>
        <dbReference type="EMBL" id="BBB91564.1"/>
    </source>
</evidence>
<dbReference type="GO" id="GO:0016887">
    <property type="term" value="F:ATP hydrolysis activity"/>
    <property type="evidence" value="ECO:0007669"/>
    <property type="project" value="InterPro"/>
</dbReference>
<dbReference type="Pfam" id="PF00005">
    <property type="entry name" value="ABC_tran"/>
    <property type="match status" value="1"/>
</dbReference>
<dbReference type="InterPro" id="IPR027417">
    <property type="entry name" value="P-loop_NTPase"/>
</dbReference>
<dbReference type="Gene3D" id="3.40.50.300">
    <property type="entry name" value="P-loop containing nucleotide triphosphate hydrolases"/>
    <property type="match status" value="1"/>
</dbReference>
<dbReference type="EMBL" id="AP018449">
    <property type="protein sequence ID" value="BBB91564.1"/>
    <property type="molecule type" value="Genomic_DNA"/>
</dbReference>
<evidence type="ECO:0000256" key="4">
    <source>
        <dbReference type="ARBA" id="ARBA00022475"/>
    </source>
</evidence>
<dbReference type="OrthoDB" id="9772862at2"/>
<evidence type="ECO:0000259" key="9">
    <source>
        <dbReference type="PROSITE" id="PS50893"/>
    </source>
</evidence>
<evidence type="ECO:0000256" key="7">
    <source>
        <dbReference type="ARBA" id="ARBA00022970"/>
    </source>
</evidence>
<evidence type="ECO:0000313" key="11">
    <source>
        <dbReference type="Proteomes" id="UP000276437"/>
    </source>
</evidence>
<dbReference type="PIRSF" id="PIRSF039085">
    <property type="entry name" value="ABC_ATPase_HisP"/>
    <property type="match status" value="1"/>
</dbReference>
<protein>
    <submittedName>
        <fullName evidence="10">Glutamine transport ATP-binding protein GlnQ</fullName>
    </submittedName>
</protein>
<dbReference type="InterPro" id="IPR003439">
    <property type="entry name" value="ABC_transporter-like_ATP-bd"/>
</dbReference>
<keyword evidence="7" id="KW-0029">Amino-acid transport</keyword>
<dbReference type="PANTHER" id="PTHR43166">
    <property type="entry name" value="AMINO ACID IMPORT ATP-BINDING PROTEIN"/>
    <property type="match status" value="1"/>
</dbReference>
<keyword evidence="5" id="KW-0547">Nucleotide-binding</keyword>
<evidence type="ECO:0000256" key="8">
    <source>
        <dbReference type="ARBA" id="ARBA00023136"/>
    </source>
</evidence>
<dbReference type="Proteomes" id="UP000276437">
    <property type="component" value="Chromosome"/>
</dbReference>
<sequence>MLKINNLYKHFGSLVAVNNLSMSVNKGETVVIMGPSGCGKSTAIRAINRLIEPDGGSIFLDGTDVTLLSEEELRGVRKRIGFVFQQFNLIGRLTAVENVMLGLVMDGLKREEAYEKSLAALQKVGLDQVVDHRPSQLSGGQQQRVGIARALAYEPDLMLWDEPTASLDPMLVREVLVVMEELARVRETTMLVVTHEIAFALHVADRIVLMDKGSIVESGAPHRVFVNPVSDVGRRYKELIEYQLNTSSRTLAGERIAS</sequence>
<reference evidence="10 11" key="1">
    <citation type="journal article" date="2018" name="Int. J. Syst. Evol. Microbiol.">
        <title>Methylomusa anaerophila gen. nov., sp. nov., an anaerobic methanol-utilizing bacterium isolated from a microbial fuel cell.</title>
        <authorList>
            <person name="Amano N."/>
            <person name="Yamamuro A."/>
            <person name="Miyahara M."/>
            <person name="Kouzuma A."/>
            <person name="Abe T."/>
            <person name="Watanabe K."/>
        </authorList>
    </citation>
    <scope>NUCLEOTIDE SEQUENCE [LARGE SCALE GENOMIC DNA]</scope>
    <source>
        <strain evidence="10 11">MMFC1</strain>
    </source>
</reference>
<accession>A0A348AKG6</accession>
<dbReference type="AlphaFoldDB" id="A0A348AKG6"/>
<name>A0A348AKG6_9FIRM</name>
<organism evidence="10 11">
    <name type="scientific">Methylomusa anaerophila</name>
    <dbReference type="NCBI Taxonomy" id="1930071"/>
    <lineage>
        <taxon>Bacteria</taxon>
        <taxon>Bacillati</taxon>
        <taxon>Bacillota</taxon>
        <taxon>Negativicutes</taxon>
        <taxon>Selenomonadales</taxon>
        <taxon>Sporomusaceae</taxon>
        <taxon>Methylomusa</taxon>
    </lineage>
</organism>
<evidence type="ECO:0000256" key="1">
    <source>
        <dbReference type="ARBA" id="ARBA00004202"/>
    </source>
</evidence>
<keyword evidence="3" id="KW-0813">Transport</keyword>
<dbReference type="GO" id="GO:0015424">
    <property type="term" value="F:ABC-type amino acid transporter activity"/>
    <property type="evidence" value="ECO:0007669"/>
    <property type="project" value="InterPro"/>
</dbReference>
<dbReference type="InterPro" id="IPR030679">
    <property type="entry name" value="ABC_ATPase_HisP-typ"/>
</dbReference>
<dbReference type="KEGG" id="mana:MAMMFC1_02248"/>